<keyword evidence="5 6" id="KW-0067">ATP-binding</keyword>
<feature type="compositionally biased region" description="Low complexity" evidence="8">
    <location>
        <begin position="918"/>
        <end position="931"/>
    </location>
</feature>
<dbReference type="GO" id="GO:0005634">
    <property type="term" value="C:nucleus"/>
    <property type="evidence" value="ECO:0007669"/>
    <property type="project" value="TreeGrafter"/>
</dbReference>
<keyword evidence="4" id="KW-0418">Kinase</keyword>
<evidence type="ECO:0000256" key="3">
    <source>
        <dbReference type="ARBA" id="ARBA00022741"/>
    </source>
</evidence>
<dbReference type="GO" id="GO:0005524">
    <property type="term" value="F:ATP binding"/>
    <property type="evidence" value="ECO:0007669"/>
    <property type="project" value="UniProtKB-UniRule"/>
</dbReference>
<evidence type="ECO:0000256" key="2">
    <source>
        <dbReference type="ARBA" id="ARBA00022679"/>
    </source>
</evidence>
<gene>
    <name evidence="11" type="ORF">CBOVIS_LOCUS5064</name>
</gene>
<organism evidence="11 12">
    <name type="scientific">Caenorhabditis bovis</name>
    <dbReference type="NCBI Taxonomy" id="2654633"/>
    <lineage>
        <taxon>Eukaryota</taxon>
        <taxon>Metazoa</taxon>
        <taxon>Ecdysozoa</taxon>
        <taxon>Nematoda</taxon>
        <taxon>Chromadorea</taxon>
        <taxon>Rhabditida</taxon>
        <taxon>Rhabditina</taxon>
        <taxon>Rhabditomorpha</taxon>
        <taxon>Rhabditoidea</taxon>
        <taxon>Rhabditidae</taxon>
        <taxon>Peloderinae</taxon>
        <taxon>Caenorhabditis</taxon>
    </lineage>
</organism>
<dbReference type="InterPro" id="IPR008271">
    <property type="entry name" value="Ser/Thr_kinase_AS"/>
</dbReference>
<feature type="compositionally biased region" description="Polar residues" evidence="8">
    <location>
        <begin position="339"/>
        <end position="349"/>
    </location>
</feature>
<dbReference type="GO" id="GO:0004674">
    <property type="term" value="F:protein serine/threonine kinase activity"/>
    <property type="evidence" value="ECO:0007669"/>
    <property type="project" value="UniProtKB-KW"/>
</dbReference>
<feature type="compositionally biased region" description="Polar residues" evidence="8">
    <location>
        <begin position="218"/>
        <end position="230"/>
    </location>
</feature>
<evidence type="ECO:0000256" key="9">
    <source>
        <dbReference type="SAM" id="SignalP"/>
    </source>
</evidence>
<dbReference type="GO" id="GO:0007059">
    <property type="term" value="P:chromosome segregation"/>
    <property type="evidence" value="ECO:0007669"/>
    <property type="project" value="TreeGrafter"/>
</dbReference>
<feature type="coiled-coil region" evidence="7">
    <location>
        <begin position="578"/>
        <end position="614"/>
    </location>
</feature>
<sequence length="938" mass="106144">MCRPIRQQFVVVLYWILKAQSLNGSSSNQAPVPTASTITVPQQHQQQQQQVVGTMATGDTGQVSNVAYMSSGILGPGTTHQYLVHHPSSSNSTIMMLQQHQVHTNGSGMIPPSRTSPTNEMNQCLQPVSEDSIDGTLREFAPGNHSSAPQNVHQYNHHHVQQIQQQQQHHHMPYSMQMQYQQMQQTQHSLYAPMTSSSTAASQPQPQQQQQPSQQSQHMNESSNLSSAGSVSDREPEQGGTPKRPAAPQSATTTEKKVRKRRRLANEDQATPKHERKITEFIKHSQASPKRFLASVSNGPAQHAQTAHSNGSNSYGNDGPNSAPQHEIQNAYWGVGTCGPNSRGTPTPTQASQQQQQHYSSSESNSNSNQSPPGGPRSFVRMIDGECQTDEGIQNSTSAVDEIAKRDRIIEDFRRQIDELQAKYSNERRKNEAGKETIKRLLIEKNVIERKALRDKTTADTPRIGCFKTTRTADSFRDQWCDGYAFDEIEKKQQQILNERNDLINATALLKKRRPQGIGKEGTKRAAAALNLDSNSNSNQPSTSSVNGNADDAIFRRPEEPKEINYQEYIELDEIYKLRREHLKKEELDLQIEREKLERERQLHIRELKRVANEAASSYKDHSLLNKRYLMLSLLGKGGFSEVWKAFDIEENRYVACKIHHVNKDWKEEKKANYVKHAMREKDIHKSLDHCRIVKLYDLFTIDNHSFCTVLEYCPGNDLDFYLKQNKQISEKEARSIIMQVVSALVYLNEKRDPIIHYDLKPANILLESGNACGAIKITDFGLSKIMEGSEADHDHDGIELTSQFAGTYWYLPPETFIVPPPKITCKVDVWSIGVIFYQCIYGKKPFGNELTQQKILEYNTIINAREVSFPPKPQVSSVAQDFIRRCLQYKKEDRADVFELARHELFRPRGAIRAAAGSISSPSIPRSPSINREDDNN</sequence>
<keyword evidence="12" id="KW-1185">Reference proteome</keyword>
<evidence type="ECO:0000256" key="6">
    <source>
        <dbReference type="PROSITE-ProRule" id="PRU10141"/>
    </source>
</evidence>
<evidence type="ECO:0000313" key="12">
    <source>
        <dbReference type="Proteomes" id="UP000494206"/>
    </source>
</evidence>
<feature type="compositionally biased region" description="Low complexity" evidence="8">
    <location>
        <begin position="161"/>
        <end position="188"/>
    </location>
</feature>
<dbReference type="SUPFAM" id="SSF56112">
    <property type="entry name" value="Protein kinase-like (PK-like)"/>
    <property type="match status" value="1"/>
</dbReference>
<keyword evidence="2" id="KW-0808">Transferase</keyword>
<dbReference type="PROSITE" id="PS50011">
    <property type="entry name" value="PROTEIN_KINASE_DOM"/>
    <property type="match status" value="1"/>
</dbReference>
<feature type="signal peptide" evidence="9">
    <location>
        <begin position="1"/>
        <end position="21"/>
    </location>
</feature>
<dbReference type="PROSITE" id="PS00108">
    <property type="entry name" value="PROTEIN_KINASE_ST"/>
    <property type="match status" value="1"/>
</dbReference>
<dbReference type="PANTHER" id="PTHR22974">
    <property type="entry name" value="MIXED LINEAGE PROTEIN KINASE"/>
    <property type="match status" value="1"/>
</dbReference>
<dbReference type="PANTHER" id="PTHR22974:SF23">
    <property type="entry name" value="TOUSLED-LIKE KINASE, ISOFORM G"/>
    <property type="match status" value="1"/>
</dbReference>
<evidence type="ECO:0000256" key="8">
    <source>
        <dbReference type="SAM" id="MobiDB-lite"/>
    </source>
</evidence>
<feature type="domain" description="Protein kinase" evidence="10">
    <location>
        <begin position="629"/>
        <end position="907"/>
    </location>
</feature>
<dbReference type="AlphaFoldDB" id="A0A8S1EK42"/>
<feature type="compositionally biased region" description="Polar residues" evidence="8">
    <location>
        <begin position="295"/>
        <end position="328"/>
    </location>
</feature>
<feature type="compositionally biased region" description="Basic and acidic residues" evidence="8">
    <location>
        <begin position="264"/>
        <end position="283"/>
    </location>
</feature>
<feature type="region of interest" description="Disordered" evidence="8">
    <location>
        <begin position="137"/>
        <end position="381"/>
    </location>
</feature>
<dbReference type="InterPro" id="IPR017441">
    <property type="entry name" value="Protein_kinase_ATP_BS"/>
</dbReference>
<dbReference type="CDD" id="cd13990">
    <property type="entry name" value="STKc_TLK"/>
    <property type="match status" value="1"/>
</dbReference>
<evidence type="ECO:0000256" key="7">
    <source>
        <dbReference type="SAM" id="Coils"/>
    </source>
</evidence>
<feature type="chain" id="PRO_5035851916" description="Protein kinase domain-containing protein" evidence="9">
    <location>
        <begin position="22"/>
        <end position="938"/>
    </location>
</feature>
<feature type="compositionally biased region" description="Polar residues" evidence="8">
    <location>
        <begin position="24"/>
        <end position="41"/>
    </location>
</feature>
<dbReference type="Pfam" id="PF00069">
    <property type="entry name" value="Pkinase"/>
    <property type="match status" value="1"/>
</dbReference>
<evidence type="ECO:0000256" key="1">
    <source>
        <dbReference type="ARBA" id="ARBA00022527"/>
    </source>
</evidence>
<dbReference type="GO" id="GO:0035556">
    <property type="term" value="P:intracellular signal transduction"/>
    <property type="evidence" value="ECO:0007669"/>
    <property type="project" value="TreeGrafter"/>
</dbReference>
<feature type="region of interest" description="Disordered" evidence="8">
    <location>
        <begin position="918"/>
        <end position="938"/>
    </location>
</feature>
<feature type="coiled-coil region" evidence="7">
    <location>
        <begin position="403"/>
        <end position="437"/>
    </location>
</feature>
<feature type="compositionally biased region" description="Low complexity" evidence="8">
    <location>
        <begin position="532"/>
        <end position="547"/>
    </location>
</feature>
<dbReference type="SMART" id="SM00220">
    <property type="entry name" value="S_TKc"/>
    <property type="match status" value="1"/>
</dbReference>
<dbReference type="InterPro" id="IPR011009">
    <property type="entry name" value="Kinase-like_dom_sf"/>
</dbReference>
<evidence type="ECO:0000256" key="5">
    <source>
        <dbReference type="ARBA" id="ARBA00022840"/>
    </source>
</evidence>
<dbReference type="EMBL" id="CADEPM010000003">
    <property type="protein sequence ID" value="CAB3402448.1"/>
    <property type="molecule type" value="Genomic_DNA"/>
</dbReference>
<proteinExistence type="predicted"/>
<feature type="region of interest" description="Disordered" evidence="8">
    <location>
        <begin position="532"/>
        <end position="558"/>
    </location>
</feature>
<dbReference type="Proteomes" id="UP000494206">
    <property type="component" value="Unassembled WGS sequence"/>
</dbReference>
<comment type="caution">
    <text evidence="11">The sequence shown here is derived from an EMBL/GenBank/DDBJ whole genome shotgun (WGS) entry which is preliminary data.</text>
</comment>
<feature type="region of interest" description="Disordered" evidence="8">
    <location>
        <begin position="24"/>
        <end position="45"/>
    </location>
</feature>
<feature type="compositionally biased region" description="Low complexity" evidence="8">
    <location>
        <begin position="195"/>
        <end position="217"/>
    </location>
</feature>
<evidence type="ECO:0000256" key="4">
    <source>
        <dbReference type="ARBA" id="ARBA00022777"/>
    </source>
</evidence>
<dbReference type="OrthoDB" id="346907at2759"/>
<dbReference type="PROSITE" id="PS00107">
    <property type="entry name" value="PROTEIN_KINASE_ATP"/>
    <property type="match status" value="1"/>
</dbReference>
<keyword evidence="3 6" id="KW-0547">Nucleotide-binding</keyword>
<keyword evidence="1" id="KW-0723">Serine/threonine-protein kinase</keyword>
<reference evidence="11 12" key="1">
    <citation type="submission" date="2020-04" db="EMBL/GenBank/DDBJ databases">
        <authorList>
            <person name="Laetsch R D."/>
            <person name="Stevens L."/>
            <person name="Kumar S."/>
            <person name="Blaxter L. M."/>
        </authorList>
    </citation>
    <scope>NUCLEOTIDE SEQUENCE [LARGE SCALE GENOMIC DNA]</scope>
</reference>
<name>A0A8S1EK42_9PELO</name>
<accession>A0A8S1EK42</accession>
<protein>
    <recommendedName>
        <fullName evidence="10">Protein kinase domain-containing protein</fullName>
    </recommendedName>
</protein>
<feature type="binding site" evidence="6">
    <location>
        <position position="658"/>
    </location>
    <ligand>
        <name>ATP</name>
        <dbReference type="ChEBI" id="CHEBI:30616"/>
    </ligand>
</feature>
<dbReference type="FunFam" id="1.10.510.10:FF:000698">
    <property type="entry name" value="Serine/threonine-protein kinase tousled-like 1"/>
    <property type="match status" value="1"/>
</dbReference>
<keyword evidence="9" id="KW-0732">Signal</keyword>
<evidence type="ECO:0000259" key="10">
    <source>
        <dbReference type="PROSITE" id="PS50011"/>
    </source>
</evidence>
<evidence type="ECO:0000313" key="11">
    <source>
        <dbReference type="EMBL" id="CAB3402448.1"/>
    </source>
</evidence>
<dbReference type="Gene3D" id="1.10.510.10">
    <property type="entry name" value="Transferase(Phosphotransferase) domain 1"/>
    <property type="match status" value="1"/>
</dbReference>
<feature type="compositionally biased region" description="Low complexity" evidence="8">
    <location>
        <begin position="350"/>
        <end position="371"/>
    </location>
</feature>
<dbReference type="InterPro" id="IPR000719">
    <property type="entry name" value="Prot_kinase_dom"/>
</dbReference>
<keyword evidence="7" id="KW-0175">Coiled coil</keyword>